<name>A0ABX6YNX7_9MICO</name>
<dbReference type="InterPro" id="IPR003737">
    <property type="entry name" value="GlcNAc_PI_deacetylase-related"/>
</dbReference>
<dbReference type="PANTHER" id="PTHR12993">
    <property type="entry name" value="N-ACETYLGLUCOSAMINYL-PHOSPHATIDYLINOSITOL DE-N-ACETYLASE-RELATED"/>
    <property type="match status" value="1"/>
</dbReference>
<organism evidence="3 4">
    <name type="scientific">Paramicrobacterium chengjingii</name>
    <dbReference type="NCBI Taxonomy" id="2769067"/>
    <lineage>
        <taxon>Bacteria</taxon>
        <taxon>Bacillati</taxon>
        <taxon>Actinomycetota</taxon>
        <taxon>Actinomycetes</taxon>
        <taxon>Micrococcales</taxon>
        <taxon>Microbacteriaceae</taxon>
        <taxon>Paramicrobacterium</taxon>
    </lineage>
</organism>
<sequence>MAAQGGAATGANEVDGTRTRRGSVLDGVTHVLFVHAHPDDETLATGALLSELVDTGMAVTLVTCTRGERGEVVAGPHAHLEGTPEFAAHREGELAGALAELGVSRHVWLGTPPARAAHLDPRRYEDSGMRWIREGLAGPSDDASLAAFTSAGVDEEVADLLALIDADAALGTATSRPGFIVSYNEIGGYGHPDHVRAREVAQTAARARGIRIAEIFHENPDAAGQPGGSRDDAASSSTWFELGHRLDQVKRALAHHASQVTVDGDDVVHSGGQRTPIATSVGLRVTR</sequence>
<evidence type="ECO:0000313" key="4">
    <source>
        <dbReference type="Proteomes" id="UP000662814"/>
    </source>
</evidence>
<evidence type="ECO:0000256" key="2">
    <source>
        <dbReference type="SAM" id="MobiDB-lite"/>
    </source>
</evidence>
<reference evidence="3 4" key="1">
    <citation type="submission" date="2020-12" db="EMBL/GenBank/DDBJ databases">
        <title>Microbacterium sp. HY060.</title>
        <authorList>
            <person name="Zhou J."/>
        </authorList>
    </citation>
    <scope>NUCLEOTIDE SEQUENCE [LARGE SCALE GENOMIC DNA]</scope>
    <source>
        <strain evidence="3 4">HY60</strain>
    </source>
</reference>
<keyword evidence="4" id="KW-1185">Reference proteome</keyword>
<evidence type="ECO:0000256" key="1">
    <source>
        <dbReference type="ARBA" id="ARBA00022833"/>
    </source>
</evidence>
<dbReference type="Pfam" id="PF02585">
    <property type="entry name" value="PIG-L"/>
    <property type="match status" value="1"/>
</dbReference>
<accession>A0ABX6YNX7</accession>
<gene>
    <name evidence="3" type="ORF">HCR76_16950</name>
</gene>
<feature type="region of interest" description="Disordered" evidence="2">
    <location>
        <begin position="264"/>
        <end position="287"/>
    </location>
</feature>
<dbReference type="Gene3D" id="3.40.50.10320">
    <property type="entry name" value="LmbE-like"/>
    <property type="match status" value="1"/>
</dbReference>
<dbReference type="InterPro" id="IPR024078">
    <property type="entry name" value="LmbE-like_dom_sf"/>
</dbReference>
<keyword evidence="1" id="KW-0862">Zinc</keyword>
<dbReference type="SUPFAM" id="SSF102588">
    <property type="entry name" value="LmbE-like"/>
    <property type="match status" value="1"/>
</dbReference>
<proteinExistence type="predicted"/>
<protein>
    <submittedName>
        <fullName evidence="3">PIG-L family deacetylase</fullName>
    </submittedName>
</protein>
<dbReference type="EMBL" id="CP061169">
    <property type="protein sequence ID" value="QPZ40400.1"/>
    <property type="molecule type" value="Genomic_DNA"/>
</dbReference>
<evidence type="ECO:0000313" key="3">
    <source>
        <dbReference type="EMBL" id="QPZ40400.1"/>
    </source>
</evidence>
<dbReference type="Proteomes" id="UP000662814">
    <property type="component" value="Chromosome"/>
</dbReference>
<dbReference type="PANTHER" id="PTHR12993:SF26">
    <property type="entry name" value="1D-MYO-INOSITOL 2-ACETAMIDO-2-DEOXY-ALPHA-D-GLUCOPYRANOSIDE DEACETYLASE"/>
    <property type="match status" value="1"/>
</dbReference>